<dbReference type="GO" id="GO:0004556">
    <property type="term" value="F:alpha-amylase activity"/>
    <property type="evidence" value="ECO:0007669"/>
    <property type="project" value="TreeGrafter"/>
</dbReference>
<dbReference type="InterPro" id="IPR017853">
    <property type="entry name" value="GH"/>
</dbReference>
<dbReference type="PANTHER" id="PTHR10357:SF217">
    <property type="entry name" value="TREHALOSE-6-PHOSPHATE HYDROLASE"/>
    <property type="match status" value="1"/>
</dbReference>
<dbReference type="OrthoDB" id="9805159at2"/>
<dbReference type="NCBIfam" id="NF008183">
    <property type="entry name" value="PRK10933.1"/>
    <property type="match status" value="1"/>
</dbReference>
<dbReference type="InterPro" id="IPR045857">
    <property type="entry name" value="O16G_dom_2"/>
</dbReference>
<keyword evidence="3" id="KW-0326">Glycosidase</keyword>
<dbReference type="Gene3D" id="2.60.40.1180">
    <property type="entry name" value="Golgi alpha-mannosidase II"/>
    <property type="match status" value="1"/>
</dbReference>
<sequence length="553" mass="64188">MSTLGQKVIYQLYPKSFYDSNHDGIGDLRGIIDKIDYLKKLHVDLIWFNPFYKSPLNDNGYDISNYKEIDPRFGTMADFEELVDKLGEAGIGVMLDMVLNHCSTEHEWFQKALAGDPYYQKFFYLRDPKPDGSLPTNWQSKFGGPAWAKFGDTGKYYLHLYDPTQADLDWHNPDVRHHLQDVVRFWEKKGVKGLRFDVLNVIGKDEHFVDSTNIEEEKALYTDTPIVHQFIKELNQATFGRDPEIVTVAEMSSTSIENSIEYTRPGDHEVDMVFSFHHLKVDYNHGEKWSQVPFDFMKLKRLFFDWQTKMDQGGGWQALFWNNHDQPWALTRFGDPVNYRIESGTMLATAIHLMRGTPYIYMGEEIGMIDPAYHSMADYVDVEAHNAYARLIQEGHSEQEAFAIVHSKARDNSRTPMHWDDSEYAGFSTVKPWLIPTDQRQINVEKELAHGSIFNYYQRLIELRRTEPLISEGHFTPLLEDDDQVLAYERYLADQAERLLVLNNFYGTTTTVTLPNHWQGKAVQKLIANYEEEVTLLGDQVTLRPYESLVVKG</sequence>
<gene>
    <name evidence="6" type="ORF">BUW47_09955</name>
</gene>
<dbReference type="InterPro" id="IPR012769">
    <property type="entry name" value="Trehalose_TreC"/>
</dbReference>
<evidence type="ECO:0000256" key="4">
    <source>
        <dbReference type="NCBIfam" id="TIGR02403"/>
    </source>
</evidence>
<dbReference type="InterPro" id="IPR056300">
    <property type="entry name" value="SusG-like_C"/>
</dbReference>
<protein>
    <recommendedName>
        <fullName evidence="4">Alpha,alpha-phosphotrehalase</fullName>
        <ecNumber evidence="4">3.2.1.93</ecNumber>
    </recommendedName>
</protein>
<evidence type="ECO:0000256" key="2">
    <source>
        <dbReference type="ARBA" id="ARBA00022801"/>
    </source>
</evidence>
<dbReference type="GO" id="GO:0008788">
    <property type="term" value="F:alpha,alpha-phosphotrehalase activity"/>
    <property type="evidence" value="ECO:0007669"/>
    <property type="project" value="UniProtKB-UniRule"/>
</dbReference>
<dbReference type="NCBIfam" id="TIGR02403">
    <property type="entry name" value="trehalose_treC"/>
    <property type="match status" value="1"/>
</dbReference>
<dbReference type="FunFam" id="3.90.400.10:FF:000002">
    <property type="entry name" value="Sucrose isomerase"/>
    <property type="match status" value="1"/>
</dbReference>
<dbReference type="EC" id="3.2.1.93" evidence="4"/>
<dbReference type="SUPFAM" id="SSF51445">
    <property type="entry name" value="(Trans)glycosidases"/>
    <property type="match status" value="1"/>
</dbReference>
<dbReference type="GO" id="GO:0005993">
    <property type="term" value="P:trehalose catabolic process"/>
    <property type="evidence" value="ECO:0007669"/>
    <property type="project" value="InterPro"/>
</dbReference>
<dbReference type="SUPFAM" id="SSF51011">
    <property type="entry name" value="Glycosyl hydrolase domain"/>
    <property type="match status" value="1"/>
</dbReference>
<dbReference type="RefSeq" id="WP_075667648.1">
    <property type="nucleotide sequence ID" value="NZ_CP019030.1"/>
</dbReference>
<dbReference type="Proteomes" id="UP000185427">
    <property type="component" value="Chromosome"/>
</dbReference>
<dbReference type="Pfam" id="PF23915">
    <property type="entry name" value="SusG_C"/>
    <property type="match status" value="1"/>
</dbReference>
<evidence type="ECO:0000313" key="7">
    <source>
        <dbReference type="Proteomes" id="UP000185427"/>
    </source>
</evidence>
<dbReference type="PANTHER" id="PTHR10357">
    <property type="entry name" value="ALPHA-AMYLASE FAMILY MEMBER"/>
    <property type="match status" value="1"/>
</dbReference>
<reference evidence="6 7" key="1">
    <citation type="submission" date="2016-12" db="EMBL/GenBank/DDBJ databases">
        <title>Complete Genome Sequence of Lactobacillus fermentum Strain SNUV175, a Probiotic for Treatment of Bacterial Vaginosis.</title>
        <authorList>
            <person name="Lee S."/>
            <person name="You H.J."/>
            <person name="Kwon B."/>
            <person name="Ko G."/>
        </authorList>
    </citation>
    <scope>NUCLEOTIDE SEQUENCE [LARGE SCALE GENOMIC DNA]</scope>
    <source>
        <strain evidence="6 7">SNUV175</strain>
    </source>
</reference>
<accession>A0A1L7GXJ4</accession>
<evidence type="ECO:0000313" key="6">
    <source>
        <dbReference type="EMBL" id="APU46704.1"/>
    </source>
</evidence>
<dbReference type="GO" id="GO:0005737">
    <property type="term" value="C:cytoplasm"/>
    <property type="evidence" value="ECO:0007669"/>
    <property type="project" value="UniProtKB-UniRule"/>
</dbReference>
<organism evidence="6 7">
    <name type="scientific">Limosilactobacillus fermentum</name>
    <name type="common">Lactobacillus fermentum</name>
    <dbReference type="NCBI Taxonomy" id="1613"/>
    <lineage>
        <taxon>Bacteria</taxon>
        <taxon>Bacillati</taxon>
        <taxon>Bacillota</taxon>
        <taxon>Bacilli</taxon>
        <taxon>Lactobacillales</taxon>
        <taxon>Lactobacillaceae</taxon>
        <taxon>Limosilactobacillus</taxon>
    </lineage>
</organism>
<dbReference type="Gene3D" id="3.20.20.80">
    <property type="entry name" value="Glycosidases"/>
    <property type="match status" value="1"/>
</dbReference>
<dbReference type="InterPro" id="IPR006047">
    <property type="entry name" value="GH13_cat_dom"/>
</dbReference>
<name>A0A1L7GXJ4_LIMFE</name>
<comment type="similarity">
    <text evidence="1">Belongs to the glycosyl hydrolase 13 family.</text>
</comment>
<dbReference type="InterPro" id="IPR013780">
    <property type="entry name" value="Glyco_hydro_b"/>
</dbReference>
<keyword evidence="2" id="KW-0378">Hydrolase</keyword>
<evidence type="ECO:0000259" key="5">
    <source>
        <dbReference type="SMART" id="SM00642"/>
    </source>
</evidence>
<dbReference type="SMART" id="SM00642">
    <property type="entry name" value="Aamy"/>
    <property type="match status" value="1"/>
</dbReference>
<evidence type="ECO:0000256" key="1">
    <source>
        <dbReference type="ARBA" id="ARBA00008061"/>
    </source>
</evidence>
<dbReference type="Gene3D" id="3.90.400.10">
    <property type="entry name" value="Oligo-1,6-glucosidase, Domain 2"/>
    <property type="match status" value="1"/>
</dbReference>
<dbReference type="FunFam" id="3.20.20.80:FF:000064">
    <property type="entry name" value="Oligo-1,6-glucosidase"/>
    <property type="match status" value="1"/>
</dbReference>
<evidence type="ECO:0000256" key="3">
    <source>
        <dbReference type="ARBA" id="ARBA00023295"/>
    </source>
</evidence>
<dbReference type="AlphaFoldDB" id="A0A1L7GXJ4"/>
<proteinExistence type="inferred from homology"/>
<dbReference type="Pfam" id="PF00128">
    <property type="entry name" value="Alpha-amylase"/>
    <property type="match status" value="1"/>
</dbReference>
<feature type="domain" description="Glycosyl hydrolase family 13 catalytic" evidence="5">
    <location>
        <begin position="11"/>
        <end position="414"/>
    </location>
</feature>
<dbReference type="EMBL" id="CP019030">
    <property type="protein sequence ID" value="APU46704.1"/>
    <property type="molecule type" value="Genomic_DNA"/>
</dbReference>
<dbReference type="CDD" id="cd11333">
    <property type="entry name" value="AmyAc_SI_OligoGlu_DGase"/>
    <property type="match status" value="1"/>
</dbReference>